<name>A0A1G5CVX6_9BACT</name>
<organism evidence="2 3">
    <name type="scientific">Desulfoluna spongiiphila</name>
    <dbReference type="NCBI Taxonomy" id="419481"/>
    <lineage>
        <taxon>Bacteria</taxon>
        <taxon>Pseudomonadati</taxon>
        <taxon>Thermodesulfobacteriota</taxon>
        <taxon>Desulfobacteria</taxon>
        <taxon>Desulfobacterales</taxon>
        <taxon>Desulfolunaceae</taxon>
        <taxon>Desulfoluna</taxon>
    </lineage>
</organism>
<sequence>MTVDRSTEYLLSLLHELRNLPMETEWVEFKRNNGNPEEIGEYLSALANSAALMGKVHAYLVWGVDDASQGVVGTTFDPATLRVGGEELESWLLRLLSPKINFRFHSLQVDQKTVVMLEIGAAFRHPVQFKGTEFIRVGSYKKRLKDYPEKERELWRVFDQTPFEREIAAEHVSAGDVLKLLDYPTYFDLLGLPLPEGRNGILDALASDEMIAAGKGGSWNITNLGAVLFAKRLADFRSLKRKALRVVLYKGEGRVETVREQEGTKGYAAGFDGLIGFVTNLLPSNEVIGKAFRKDVPMFPELAIRELVANAIIHQDFHATGTAPMVEIFDHRMEITNPGLPLVKTERFLDSPPKSRNEALASFMRRIGVCEERGSGVDKVVFETEVFQLPAPLFETTDEHTCAVLFSHREFKDMDKDDRIRACYLHACLKYVQRDFMTNTTLRERFGIEDKNSAMASRIIKDAITSGLIRCHDESVGSKARKYLPGWVE</sequence>
<dbReference type="PANTHER" id="PTHR30595:SF6">
    <property type="entry name" value="SCHLAFEN ALBA-2 DOMAIN-CONTAINING PROTEIN"/>
    <property type="match status" value="1"/>
</dbReference>
<dbReference type="InterPro" id="IPR038461">
    <property type="entry name" value="Schlafen_AlbA_2_dom_sf"/>
</dbReference>
<dbReference type="Pfam" id="PF13749">
    <property type="entry name" value="HATPase_c_4"/>
    <property type="match status" value="1"/>
</dbReference>
<dbReference type="Gene3D" id="3.30.950.30">
    <property type="entry name" value="Schlafen, AAA domain"/>
    <property type="match status" value="1"/>
</dbReference>
<dbReference type="Gene3D" id="3.30.565.60">
    <property type="match status" value="1"/>
</dbReference>
<evidence type="ECO:0000313" key="2">
    <source>
        <dbReference type="EMBL" id="SCY06536.1"/>
    </source>
</evidence>
<evidence type="ECO:0000313" key="3">
    <source>
        <dbReference type="Proteomes" id="UP000198870"/>
    </source>
</evidence>
<dbReference type="PANTHER" id="PTHR30595">
    <property type="entry name" value="GLPR-RELATED TRANSCRIPTIONAL REPRESSOR"/>
    <property type="match status" value="1"/>
</dbReference>
<gene>
    <name evidence="2" type="ORF">SAMN05216233_103242</name>
</gene>
<dbReference type="Pfam" id="PF04326">
    <property type="entry name" value="SLFN_AlbA_2"/>
    <property type="match status" value="1"/>
</dbReference>
<reference evidence="2 3" key="1">
    <citation type="submission" date="2016-10" db="EMBL/GenBank/DDBJ databases">
        <authorList>
            <person name="de Groot N.N."/>
        </authorList>
    </citation>
    <scope>NUCLEOTIDE SEQUENCE [LARGE SCALE GENOMIC DNA]</scope>
    <source>
        <strain evidence="2 3">AA1</strain>
    </source>
</reference>
<feature type="domain" description="Schlafen AlbA-2" evidence="1">
    <location>
        <begin position="23"/>
        <end position="144"/>
    </location>
</feature>
<dbReference type="STRING" id="419481.SAMN05216233_103242"/>
<evidence type="ECO:0000259" key="1">
    <source>
        <dbReference type="Pfam" id="PF04326"/>
    </source>
</evidence>
<dbReference type="EMBL" id="FMUX01000003">
    <property type="protein sequence ID" value="SCY06536.1"/>
    <property type="molecule type" value="Genomic_DNA"/>
</dbReference>
<keyword evidence="3" id="KW-1185">Reference proteome</keyword>
<dbReference type="Proteomes" id="UP000198870">
    <property type="component" value="Unassembled WGS sequence"/>
</dbReference>
<dbReference type="AlphaFoldDB" id="A0A1G5CVX6"/>
<dbReference type="InterPro" id="IPR038475">
    <property type="entry name" value="RecG_C_sf"/>
</dbReference>
<proteinExistence type="predicted"/>
<dbReference type="OrthoDB" id="9789524at2"/>
<protein>
    <submittedName>
        <fullName evidence="2">Predicted transcriptional regulator, contains HTH domain</fullName>
    </submittedName>
</protein>
<dbReference type="InterPro" id="IPR007421">
    <property type="entry name" value="Schlafen_AlbA_2_dom"/>
</dbReference>
<accession>A0A1G5CVX6</accession>